<proteinExistence type="predicted"/>
<accession>A0AAN9EM58</accession>
<dbReference type="Proteomes" id="UP001372338">
    <property type="component" value="Unassembled WGS sequence"/>
</dbReference>
<evidence type="ECO:0000313" key="1">
    <source>
        <dbReference type="EMBL" id="KAK7259761.1"/>
    </source>
</evidence>
<sequence length="97" mass="10470">MHPPRYAEAASASCFALEDMVSGCQDSESFPILSIVLHNQLCHVLESTSVLEFHRSTTHGVGAMSPSPFLNCLSSPSPIPHLLNAIFLLLAPQHQTS</sequence>
<dbReference type="EMBL" id="JAYWIO010000005">
    <property type="protein sequence ID" value="KAK7259761.1"/>
    <property type="molecule type" value="Genomic_DNA"/>
</dbReference>
<name>A0AAN9EM58_CROPI</name>
<dbReference type="AlphaFoldDB" id="A0AAN9EM58"/>
<comment type="caution">
    <text evidence="1">The sequence shown here is derived from an EMBL/GenBank/DDBJ whole genome shotgun (WGS) entry which is preliminary data.</text>
</comment>
<gene>
    <name evidence="1" type="ORF">RIF29_25374</name>
</gene>
<keyword evidence="2" id="KW-1185">Reference proteome</keyword>
<reference evidence="1 2" key="1">
    <citation type="submission" date="2024-01" db="EMBL/GenBank/DDBJ databases">
        <title>The genomes of 5 underutilized Papilionoideae crops provide insights into root nodulation and disease resistanc.</title>
        <authorList>
            <person name="Yuan L."/>
        </authorList>
    </citation>
    <scope>NUCLEOTIDE SEQUENCE [LARGE SCALE GENOMIC DNA]</scope>
    <source>
        <strain evidence="1">ZHUSHIDOU_FW_LH</strain>
        <tissue evidence="1">Leaf</tissue>
    </source>
</reference>
<evidence type="ECO:0000313" key="2">
    <source>
        <dbReference type="Proteomes" id="UP001372338"/>
    </source>
</evidence>
<organism evidence="1 2">
    <name type="scientific">Crotalaria pallida</name>
    <name type="common">Smooth rattlebox</name>
    <name type="synonym">Crotalaria striata</name>
    <dbReference type="NCBI Taxonomy" id="3830"/>
    <lineage>
        <taxon>Eukaryota</taxon>
        <taxon>Viridiplantae</taxon>
        <taxon>Streptophyta</taxon>
        <taxon>Embryophyta</taxon>
        <taxon>Tracheophyta</taxon>
        <taxon>Spermatophyta</taxon>
        <taxon>Magnoliopsida</taxon>
        <taxon>eudicotyledons</taxon>
        <taxon>Gunneridae</taxon>
        <taxon>Pentapetalae</taxon>
        <taxon>rosids</taxon>
        <taxon>fabids</taxon>
        <taxon>Fabales</taxon>
        <taxon>Fabaceae</taxon>
        <taxon>Papilionoideae</taxon>
        <taxon>50 kb inversion clade</taxon>
        <taxon>genistoids sensu lato</taxon>
        <taxon>core genistoids</taxon>
        <taxon>Crotalarieae</taxon>
        <taxon>Crotalaria</taxon>
    </lineage>
</organism>
<protein>
    <submittedName>
        <fullName evidence="1">Uncharacterized protein</fullName>
    </submittedName>
</protein>